<reference evidence="2" key="1">
    <citation type="submission" date="2014-09" db="EMBL/GenBank/DDBJ databases">
        <authorList>
            <person name="Magalhaes I.L.F."/>
            <person name="Oliveira U."/>
            <person name="Santos F.R."/>
            <person name="Vidigal T.H.D.A."/>
            <person name="Brescovit A.D."/>
            <person name="Santos A.J."/>
        </authorList>
    </citation>
    <scope>NUCLEOTIDE SEQUENCE</scope>
    <source>
        <tissue evidence="2">Shoot tissue taken approximately 20 cm above the soil surface</tissue>
    </source>
</reference>
<evidence type="ECO:0000256" key="1">
    <source>
        <dbReference type="SAM" id="Phobius"/>
    </source>
</evidence>
<keyword evidence="1" id="KW-1133">Transmembrane helix</keyword>
<dbReference type="AlphaFoldDB" id="A0A0A9DBW9"/>
<proteinExistence type="predicted"/>
<sequence length="55" mass="6423">MGFLKFSLYLCNLSKHYIPMFSLLFAFVCFDLTFLSIFYPMPILGFPFSCILINP</sequence>
<keyword evidence="1" id="KW-0472">Membrane</keyword>
<organism evidence="2">
    <name type="scientific">Arundo donax</name>
    <name type="common">Giant reed</name>
    <name type="synonym">Donax arundinaceus</name>
    <dbReference type="NCBI Taxonomy" id="35708"/>
    <lineage>
        <taxon>Eukaryota</taxon>
        <taxon>Viridiplantae</taxon>
        <taxon>Streptophyta</taxon>
        <taxon>Embryophyta</taxon>
        <taxon>Tracheophyta</taxon>
        <taxon>Spermatophyta</taxon>
        <taxon>Magnoliopsida</taxon>
        <taxon>Liliopsida</taxon>
        <taxon>Poales</taxon>
        <taxon>Poaceae</taxon>
        <taxon>PACMAD clade</taxon>
        <taxon>Arundinoideae</taxon>
        <taxon>Arundineae</taxon>
        <taxon>Arundo</taxon>
    </lineage>
</organism>
<reference evidence="2" key="2">
    <citation type="journal article" date="2015" name="Data Brief">
        <title>Shoot transcriptome of the giant reed, Arundo donax.</title>
        <authorList>
            <person name="Barrero R.A."/>
            <person name="Guerrero F.D."/>
            <person name="Moolhuijzen P."/>
            <person name="Goolsby J.A."/>
            <person name="Tidwell J."/>
            <person name="Bellgard S.E."/>
            <person name="Bellgard M.I."/>
        </authorList>
    </citation>
    <scope>NUCLEOTIDE SEQUENCE</scope>
    <source>
        <tissue evidence="2">Shoot tissue taken approximately 20 cm above the soil surface</tissue>
    </source>
</reference>
<protein>
    <submittedName>
        <fullName evidence="2">Uncharacterized protein</fullName>
    </submittedName>
</protein>
<feature type="transmembrane region" description="Helical" evidence="1">
    <location>
        <begin position="21"/>
        <end position="39"/>
    </location>
</feature>
<evidence type="ECO:0000313" key="2">
    <source>
        <dbReference type="EMBL" id="JAD84173.1"/>
    </source>
</evidence>
<dbReference type="EMBL" id="GBRH01213722">
    <property type="protein sequence ID" value="JAD84173.1"/>
    <property type="molecule type" value="Transcribed_RNA"/>
</dbReference>
<accession>A0A0A9DBW9</accession>
<keyword evidence="1" id="KW-0812">Transmembrane</keyword>
<name>A0A0A9DBW9_ARUDO</name>